<comment type="caution">
    <text evidence="9">The sequence shown here is derived from an EMBL/GenBank/DDBJ whole genome shotgun (WGS) entry which is preliminary data.</text>
</comment>
<evidence type="ECO:0000256" key="3">
    <source>
        <dbReference type="ARBA" id="ARBA00022801"/>
    </source>
</evidence>
<evidence type="ECO:0000259" key="8">
    <source>
        <dbReference type="SMART" id="SM00287"/>
    </source>
</evidence>
<dbReference type="GO" id="GO:0004222">
    <property type="term" value="F:metalloendopeptidase activity"/>
    <property type="evidence" value="ECO:0007669"/>
    <property type="project" value="InterPro"/>
</dbReference>
<dbReference type="STRING" id="1300345.LF41_1244"/>
<keyword evidence="3 6" id="KW-0378">Hydrolase</keyword>
<dbReference type="InterPro" id="IPR001915">
    <property type="entry name" value="Peptidase_M48"/>
</dbReference>
<dbReference type="GO" id="GO:0016020">
    <property type="term" value="C:membrane"/>
    <property type="evidence" value="ECO:0007669"/>
    <property type="project" value="TreeGrafter"/>
</dbReference>
<comment type="similarity">
    <text evidence="6">Belongs to the peptidase M48 family.</text>
</comment>
<evidence type="ECO:0000313" key="9">
    <source>
        <dbReference type="EMBL" id="KGQ20705.1"/>
    </source>
</evidence>
<keyword evidence="2" id="KW-0479">Metal-binding</keyword>
<gene>
    <name evidence="9" type="ORF">LF41_1244</name>
</gene>
<evidence type="ECO:0000256" key="1">
    <source>
        <dbReference type="ARBA" id="ARBA00022670"/>
    </source>
</evidence>
<dbReference type="GO" id="GO:0051603">
    <property type="term" value="P:proteolysis involved in protein catabolic process"/>
    <property type="evidence" value="ECO:0007669"/>
    <property type="project" value="TreeGrafter"/>
</dbReference>
<feature type="domain" description="SH3b" evidence="8">
    <location>
        <begin position="26"/>
        <end position="88"/>
    </location>
</feature>
<dbReference type="SMART" id="SM00287">
    <property type="entry name" value="SH3b"/>
    <property type="match status" value="1"/>
</dbReference>
<dbReference type="PATRIC" id="fig|1300345.3.peg.545"/>
<dbReference type="InterPro" id="IPR003646">
    <property type="entry name" value="SH3-like_bac-type"/>
</dbReference>
<evidence type="ECO:0000256" key="7">
    <source>
        <dbReference type="SAM" id="SignalP"/>
    </source>
</evidence>
<feature type="chain" id="PRO_5001996767" evidence="7">
    <location>
        <begin position="25"/>
        <end position="439"/>
    </location>
</feature>
<evidence type="ECO:0000256" key="2">
    <source>
        <dbReference type="ARBA" id="ARBA00022723"/>
    </source>
</evidence>
<keyword evidence="1 6" id="KW-0645">Protease</keyword>
<protein>
    <submittedName>
        <fullName evidence="9">Peptidase M48</fullName>
    </submittedName>
</protein>
<keyword evidence="4 6" id="KW-0862">Zinc</keyword>
<dbReference type="PANTHER" id="PTHR22726:SF1">
    <property type="entry name" value="METALLOENDOPEPTIDASE OMA1, MITOCHONDRIAL"/>
    <property type="match status" value="1"/>
</dbReference>
<keyword evidence="5 6" id="KW-0482">Metalloprotease</keyword>
<dbReference type="eggNOG" id="COG3103">
    <property type="taxonomic scope" value="Bacteria"/>
</dbReference>
<evidence type="ECO:0000313" key="10">
    <source>
        <dbReference type="Proteomes" id="UP000030518"/>
    </source>
</evidence>
<dbReference type="RefSeq" id="WP_052116069.1">
    <property type="nucleotide sequence ID" value="NZ_JRKJ01000002.1"/>
</dbReference>
<sequence length="439" mass="45622">MQSGFTHRLILSLALALCSAAAFAAGQTATVHKPTVEVHGAADLKSPTVATLKQGEQVSIAGQQGLWFQVTLPAGGNGFVRVNDVRLQYAKAGAKTNNALFSGKAGTGRASETAGVRGIDENDLKTAGYDAAQMAQLEGNRVTPDAAASDAQSKGLQAKQVALPNEFKPVADAAPKATQQQKRSGFSMARGLLSAVGIGAPAPVDSAANVAEAAQGKSETEQAAEEAALGPEIAGRVLGAAKLWDNAEAQARVNRVGRWMASQTSRPDLPWSFGVIDAPEINAFAAPGGYILITRGMYEVLAGDDEVAAVIGHELAHVVQRDHYNVIKKQETQGALTDAASSNVAVGGGIAGSMAKEYVAKHGATIMATSLDRGAEYNADHAAVVYLARAGYDPLALYAVLQKMMAAGSSSGNLAQLYKTHPPLDERLDRLDRDQVAGR</sequence>
<organism evidence="9 10">
    <name type="scientific">Lysobacter dokdonensis DS-58</name>
    <dbReference type="NCBI Taxonomy" id="1300345"/>
    <lineage>
        <taxon>Bacteria</taxon>
        <taxon>Pseudomonadati</taxon>
        <taxon>Pseudomonadota</taxon>
        <taxon>Gammaproteobacteria</taxon>
        <taxon>Lysobacterales</taxon>
        <taxon>Lysobacteraceae</taxon>
        <taxon>Noviluteimonas</taxon>
    </lineage>
</organism>
<feature type="signal peptide" evidence="7">
    <location>
        <begin position="1"/>
        <end position="24"/>
    </location>
</feature>
<evidence type="ECO:0000256" key="6">
    <source>
        <dbReference type="RuleBase" id="RU003983"/>
    </source>
</evidence>
<keyword evidence="10" id="KW-1185">Reference proteome</keyword>
<dbReference type="Pfam" id="PF01435">
    <property type="entry name" value="Peptidase_M48"/>
    <property type="match status" value="1"/>
</dbReference>
<dbReference type="eggNOG" id="COG4783">
    <property type="taxonomic scope" value="Bacteria"/>
</dbReference>
<dbReference type="Gene3D" id="3.30.2010.10">
    <property type="entry name" value="Metalloproteases ('zincins'), catalytic domain"/>
    <property type="match status" value="1"/>
</dbReference>
<dbReference type="Proteomes" id="UP000030518">
    <property type="component" value="Unassembled WGS sequence"/>
</dbReference>
<dbReference type="GO" id="GO:0046872">
    <property type="term" value="F:metal ion binding"/>
    <property type="evidence" value="ECO:0007669"/>
    <property type="project" value="UniProtKB-KW"/>
</dbReference>
<dbReference type="InterPro" id="IPR051156">
    <property type="entry name" value="Mito/Outer_Membr_Metalloprot"/>
</dbReference>
<dbReference type="OrthoDB" id="9810445at2"/>
<evidence type="ECO:0000256" key="5">
    <source>
        <dbReference type="ARBA" id="ARBA00023049"/>
    </source>
</evidence>
<reference evidence="9 10" key="1">
    <citation type="submission" date="2014-09" db="EMBL/GenBank/DDBJ databases">
        <title>Genome sequences of Lysobacter dokdonensis DS-58.</title>
        <authorList>
            <person name="Kim J.F."/>
            <person name="Kwak M.-J."/>
        </authorList>
    </citation>
    <scope>NUCLEOTIDE SEQUENCE [LARGE SCALE GENOMIC DNA]</scope>
    <source>
        <strain evidence="9 10">DS-58</strain>
    </source>
</reference>
<dbReference type="Gene3D" id="2.30.30.40">
    <property type="entry name" value="SH3 Domains"/>
    <property type="match status" value="1"/>
</dbReference>
<dbReference type="EMBL" id="JRKJ01000002">
    <property type="protein sequence ID" value="KGQ20705.1"/>
    <property type="molecule type" value="Genomic_DNA"/>
</dbReference>
<name>A0A0A2WQZ9_9GAMM</name>
<accession>A0A0A2WQZ9</accession>
<proteinExistence type="inferred from homology"/>
<evidence type="ECO:0000256" key="4">
    <source>
        <dbReference type="ARBA" id="ARBA00022833"/>
    </source>
</evidence>
<dbReference type="PANTHER" id="PTHR22726">
    <property type="entry name" value="METALLOENDOPEPTIDASE OMA1"/>
    <property type="match status" value="1"/>
</dbReference>
<comment type="cofactor">
    <cofactor evidence="6">
        <name>Zn(2+)</name>
        <dbReference type="ChEBI" id="CHEBI:29105"/>
    </cofactor>
    <text evidence="6">Binds 1 zinc ion per subunit.</text>
</comment>
<keyword evidence="7" id="KW-0732">Signal</keyword>
<dbReference type="AlphaFoldDB" id="A0A0A2WQZ9"/>